<dbReference type="EMBL" id="SRHU01000003">
    <property type="protein sequence ID" value="TFZ43261.1"/>
    <property type="molecule type" value="Genomic_DNA"/>
</dbReference>
<evidence type="ECO:0000256" key="4">
    <source>
        <dbReference type="ARBA" id="ARBA00023136"/>
    </source>
</evidence>
<dbReference type="RefSeq" id="WP_135253395.1">
    <property type="nucleotide sequence ID" value="NZ_CP038865.1"/>
</dbReference>
<dbReference type="AlphaFoldDB" id="A0AAJ5EGQ3"/>
<name>A0AAJ5EGQ3_9ENTE</name>
<dbReference type="EMBL" id="CP038865">
    <property type="protein sequence ID" value="QCA29226.1"/>
    <property type="molecule type" value="Genomic_DNA"/>
</dbReference>
<reference evidence="7 9" key="1">
    <citation type="submission" date="2019-03" db="EMBL/GenBank/DDBJ databases">
        <title>Vagococcus sp. was isolated fron gut of Carduelis flavirostris.</title>
        <authorList>
            <person name="Ge Y."/>
        </authorList>
    </citation>
    <scope>NUCLEOTIDE SEQUENCE [LARGE SCALE GENOMIC DNA]</scope>
    <source>
        <strain evidence="7 9">CF-210</strain>
    </source>
</reference>
<feature type="transmembrane region" description="Helical" evidence="5">
    <location>
        <begin position="362"/>
        <end position="381"/>
    </location>
</feature>
<feature type="transmembrane region" description="Helical" evidence="5">
    <location>
        <begin position="332"/>
        <end position="350"/>
    </location>
</feature>
<keyword evidence="8" id="KW-1185">Reference proteome</keyword>
<dbReference type="PANTHER" id="PTHR11785:SF512">
    <property type="entry name" value="SOBREMESA, ISOFORM B"/>
    <property type="match status" value="1"/>
</dbReference>
<dbReference type="Proteomes" id="UP000296883">
    <property type="component" value="Chromosome"/>
</dbReference>
<dbReference type="Gene3D" id="1.20.1740.10">
    <property type="entry name" value="Amino acid/polyamine transporter I"/>
    <property type="match status" value="1"/>
</dbReference>
<evidence type="ECO:0000256" key="3">
    <source>
        <dbReference type="ARBA" id="ARBA00022989"/>
    </source>
</evidence>
<dbReference type="InterPro" id="IPR050598">
    <property type="entry name" value="AminoAcid_Transporter"/>
</dbReference>
<feature type="transmembrane region" description="Helical" evidence="5">
    <location>
        <begin position="98"/>
        <end position="118"/>
    </location>
</feature>
<dbReference type="Proteomes" id="UP000297725">
    <property type="component" value="Unassembled WGS sequence"/>
</dbReference>
<evidence type="ECO:0000256" key="5">
    <source>
        <dbReference type="SAM" id="Phobius"/>
    </source>
</evidence>
<reference evidence="6 8" key="2">
    <citation type="journal article" date="2020" name="Int. J. Syst. Evol. Microbiol.">
        <title>Vagococcus xieshaowenii sp. nov., isolated from snow finch (Montifringilla taczanowskii) cloacal content.</title>
        <authorList>
            <person name="Ge Y."/>
            <person name="Yang J."/>
            <person name="Lai X.H."/>
            <person name="Zhang G."/>
            <person name="Jin D."/>
            <person name="Lu S."/>
            <person name="Wang B."/>
            <person name="Huang Y."/>
            <person name="Huang Y."/>
            <person name="Ren Z."/>
            <person name="Zhang X."/>
            <person name="Xu J."/>
        </authorList>
    </citation>
    <scope>NUCLEOTIDE SEQUENCE [LARGE SCALE GENOMIC DNA]</scope>
    <source>
        <strain evidence="8">personal::cf-49</strain>
        <strain evidence="6">Personal::cf-49</strain>
    </source>
</reference>
<feature type="transmembrane region" description="Helical" evidence="5">
    <location>
        <begin position="188"/>
        <end position="207"/>
    </location>
</feature>
<sequence length="445" mass="48494">MEKENQHQYGLMTAITMIVGICIGSGIFFKADDILRYTGGSVTLGVVVLCLGAFSIIFGSLSLSELAIRTNRSGGMVAYYEEFVSSHVASAFGWFQTFLYVPTITVVVSWVAGVYTLIMLGIDASLEKEVLVGTLYLVVIFGMNYWSSKIGGKFQELTTFVKLIPLIGIAILGLFWRPDVVAQTAVEVKSVGGFAWLAALAPVAFSYDGWNITTTISHEVKDSKRNMPLALLIGPLIVLTAYVLYFVGLNNILGSDYILSVGDQAIYQVGQALLGKTGAVLITLFVVISVVGVINGLTMGNIRMPQALASKNMMPGSKKIAQIDPKKKLSKASFVLSLILALVWMLIHYVTQKLNLLPGSDISEIAIVFGYVCYPVLYLQVIRMYLAKEIKSVFKGLICPLFGIIGSIMIIVGGVITNPVYVPIFIVFCFLFCLAGYVYYKKTSI</sequence>
<feature type="transmembrane region" description="Helical" evidence="5">
    <location>
        <begin position="393"/>
        <end position="414"/>
    </location>
</feature>
<evidence type="ECO:0000256" key="2">
    <source>
        <dbReference type="ARBA" id="ARBA00022692"/>
    </source>
</evidence>
<accession>A0AAJ5EGQ3</accession>
<feature type="transmembrane region" description="Helical" evidence="5">
    <location>
        <begin position="159"/>
        <end position="176"/>
    </location>
</feature>
<feature type="transmembrane region" description="Helical" evidence="5">
    <location>
        <begin position="41"/>
        <end position="63"/>
    </location>
</feature>
<evidence type="ECO:0000313" key="6">
    <source>
        <dbReference type="EMBL" id="QCA29226.1"/>
    </source>
</evidence>
<feature type="transmembrane region" description="Helical" evidence="5">
    <location>
        <begin position="130"/>
        <end position="147"/>
    </location>
</feature>
<gene>
    <name evidence="7" type="ORF">E4031_00635</name>
    <name evidence="6" type="ORF">E4Z98_07810</name>
</gene>
<dbReference type="InterPro" id="IPR002293">
    <property type="entry name" value="AA/rel_permease1"/>
</dbReference>
<dbReference type="PANTHER" id="PTHR11785">
    <property type="entry name" value="AMINO ACID TRANSPORTER"/>
    <property type="match status" value="1"/>
</dbReference>
<keyword evidence="4 5" id="KW-0472">Membrane</keyword>
<feature type="transmembrane region" description="Helical" evidence="5">
    <location>
        <begin position="228"/>
        <end position="253"/>
    </location>
</feature>
<evidence type="ECO:0000313" key="7">
    <source>
        <dbReference type="EMBL" id="TFZ43261.1"/>
    </source>
</evidence>
<protein>
    <submittedName>
        <fullName evidence="7">APC family permease</fullName>
    </submittedName>
</protein>
<dbReference type="Pfam" id="PF13520">
    <property type="entry name" value="AA_permease_2"/>
    <property type="match status" value="1"/>
</dbReference>
<keyword evidence="3 5" id="KW-1133">Transmembrane helix</keyword>
<proteinExistence type="predicted"/>
<evidence type="ECO:0000313" key="8">
    <source>
        <dbReference type="Proteomes" id="UP000296883"/>
    </source>
</evidence>
<feature type="transmembrane region" description="Helical" evidence="5">
    <location>
        <begin position="9"/>
        <end position="29"/>
    </location>
</feature>
<keyword evidence="2 5" id="KW-0812">Transmembrane</keyword>
<evidence type="ECO:0000313" key="9">
    <source>
        <dbReference type="Proteomes" id="UP000297725"/>
    </source>
</evidence>
<dbReference type="PIRSF" id="PIRSF006060">
    <property type="entry name" value="AA_transporter"/>
    <property type="match status" value="1"/>
</dbReference>
<comment type="subcellular location">
    <subcellularLocation>
        <location evidence="1">Membrane</location>
        <topology evidence="1">Multi-pass membrane protein</topology>
    </subcellularLocation>
</comment>
<dbReference type="GO" id="GO:0016020">
    <property type="term" value="C:membrane"/>
    <property type="evidence" value="ECO:0007669"/>
    <property type="project" value="UniProtKB-SubCell"/>
</dbReference>
<evidence type="ECO:0000256" key="1">
    <source>
        <dbReference type="ARBA" id="ARBA00004141"/>
    </source>
</evidence>
<dbReference type="GO" id="GO:0015179">
    <property type="term" value="F:L-amino acid transmembrane transporter activity"/>
    <property type="evidence" value="ECO:0007669"/>
    <property type="project" value="TreeGrafter"/>
</dbReference>
<organism evidence="7 9">
    <name type="scientific">Vagococcus xieshaowenii</name>
    <dbReference type="NCBI Taxonomy" id="2562451"/>
    <lineage>
        <taxon>Bacteria</taxon>
        <taxon>Bacillati</taxon>
        <taxon>Bacillota</taxon>
        <taxon>Bacilli</taxon>
        <taxon>Lactobacillales</taxon>
        <taxon>Enterococcaceae</taxon>
        <taxon>Vagococcus</taxon>
    </lineage>
</organism>
<feature type="transmembrane region" description="Helical" evidence="5">
    <location>
        <begin position="273"/>
        <end position="294"/>
    </location>
</feature>
<feature type="transmembrane region" description="Helical" evidence="5">
    <location>
        <begin position="420"/>
        <end position="440"/>
    </location>
</feature>